<organism evidence="10">
    <name type="scientific">Dacrydium balansae</name>
    <dbReference type="NCBI Taxonomy" id="120587"/>
    <lineage>
        <taxon>Eukaryota</taxon>
        <taxon>Viridiplantae</taxon>
        <taxon>Streptophyta</taxon>
        <taxon>Embryophyta</taxon>
        <taxon>Tracheophyta</taxon>
        <taxon>Spermatophyta</taxon>
        <taxon>Pinopsida</taxon>
        <taxon>Pinidae</taxon>
        <taxon>Conifers II</taxon>
        <taxon>Araucariales</taxon>
        <taxon>Podocarpaceae</taxon>
        <taxon>Dacrydium</taxon>
    </lineage>
</organism>
<evidence type="ECO:0000256" key="6">
    <source>
        <dbReference type="ARBA" id="ARBA00023004"/>
    </source>
</evidence>
<name>A0A288W895_9CONI</name>
<keyword evidence="3 8" id="KW-0349">Heme</keyword>
<dbReference type="InterPro" id="IPR001128">
    <property type="entry name" value="Cyt_P450"/>
</dbReference>
<feature type="binding site" description="axial binding residue" evidence="8">
    <location>
        <position position="478"/>
    </location>
    <ligand>
        <name>heme</name>
        <dbReference type="ChEBI" id="CHEBI:30413"/>
    </ligand>
    <ligandPart>
        <name>Fe</name>
        <dbReference type="ChEBI" id="CHEBI:18248"/>
    </ligandPart>
</feature>
<evidence type="ECO:0000313" key="10">
    <source>
        <dbReference type="EMBL" id="ART92263.1"/>
    </source>
</evidence>
<keyword evidence="9" id="KW-1133">Transmembrane helix</keyword>
<evidence type="ECO:0000256" key="3">
    <source>
        <dbReference type="ARBA" id="ARBA00022617"/>
    </source>
</evidence>
<reference evidence="10" key="1">
    <citation type="submission" date="2016-09" db="EMBL/GenBank/DDBJ databases">
        <title>Identification and characterization of CYP79A118, a P450 monooxygenase likely involved in the biosynthesis of the cyanogenic glycoside taxiphyllin in Taxus baccata.</title>
        <authorList>
            <person name="Luck K."/>
            <person name="Jia Q."/>
            <person name="Huber M."/>
            <person name="Handrick V."/>
            <person name="Gershenzon J."/>
            <person name="Chen F."/>
            <person name="Kollner T.G."/>
        </authorList>
    </citation>
    <scope>NUCLEOTIDE SEQUENCE</scope>
</reference>
<dbReference type="GO" id="GO:0042617">
    <property type="term" value="P:paclitaxel biosynthetic process"/>
    <property type="evidence" value="ECO:0007669"/>
    <property type="project" value="UniProtKB-UniPathway"/>
</dbReference>
<dbReference type="GO" id="GO:0044550">
    <property type="term" value="P:secondary metabolite biosynthetic process"/>
    <property type="evidence" value="ECO:0007669"/>
    <property type="project" value="UniProtKB-ARBA"/>
</dbReference>
<dbReference type="InterPro" id="IPR002401">
    <property type="entry name" value="Cyt_P450_E_grp-I"/>
</dbReference>
<evidence type="ECO:0000256" key="1">
    <source>
        <dbReference type="ARBA" id="ARBA00005122"/>
    </source>
</evidence>
<dbReference type="GO" id="GO:0020037">
    <property type="term" value="F:heme binding"/>
    <property type="evidence" value="ECO:0007669"/>
    <property type="project" value="InterPro"/>
</dbReference>
<dbReference type="InterPro" id="IPR036396">
    <property type="entry name" value="Cyt_P450_sf"/>
</dbReference>
<dbReference type="PANTHER" id="PTHR47944:SF4">
    <property type="entry name" value="OS09G0441700 PROTEIN"/>
    <property type="match status" value="1"/>
</dbReference>
<comment type="similarity">
    <text evidence="2">Belongs to the cytochrome P450 family.</text>
</comment>
<dbReference type="EMBL" id="KX931081">
    <property type="protein sequence ID" value="ART92263.1"/>
    <property type="molecule type" value="mRNA"/>
</dbReference>
<protein>
    <submittedName>
        <fullName evidence="10">CYP79A120</fullName>
    </submittedName>
</protein>
<evidence type="ECO:0000256" key="4">
    <source>
        <dbReference type="ARBA" id="ARBA00022723"/>
    </source>
</evidence>
<dbReference type="PRINTS" id="PR00463">
    <property type="entry name" value="EP450I"/>
</dbReference>
<dbReference type="Pfam" id="PF00067">
    <property type="entry name" value="p450"/>
    <property type="match status" value="1"/>
</dbReference>
<evidence type="ECO:0000256" key="9">
    <source>
        <dbReference type="SAM" id="Phobius"/>
    </source>
</evidence>
<dbReference type="UniPathway" id="UPA00842"/>
<dbReference type="GO" id="GO:0005506">
    <property type="term" value="F:iron ion binding"/>
    <property type="evidence" value="ECO:0007669"/>
    <property type="project" value="InterPro"/>
</dbReference>
<keyword evidence="5" id="KW-0560">Oxidoreductase</keyword>
<dbReference type="AlphaFoldDB" id="A0A288W895"/>
<dbReference type="GO" id="GO:0004497">
    <property type="term" value="F:monooxygenase activity"/>
    <property type="evidence" value="ECO:0007669"/>
    <property type="project" value="InterPro"/>
</dbReference>
<sequence>MGFQDFLYASALPSQALGCLFTIPIATTVAILLIVFFWYVRKTLRRGALLPPGPRPWPVVGNLPELMYNPPPYKWLHSLLTKYSSPIVCVRLGEVHVIVVDNPELASEILKKQDAIFASRPITIGGSYSSKGFLSVTLAPSGDQWKKMRRVLALEILSPARHRWLRVKRKEEADNIVRYILCRCKCEINSFGLINIRNVARHYTANVMRKLVFDRRYFGQGSVNGDGGPGPEEKEHVDACFKVVGLEYNFSVADYLPCLRRLDIGGEERKMKAAIDIVDKYHTPLIEERFRRRRRSASADTEEPKDLLDVLISAKDSDGRPLLSLEEIKAQVADLSYAALDSPSNATEWVLAEMLQQPEIMKKAVEEIDRVVGKDRLVEESDIPELNYVKACAKEALRMHPVAAFSVPHMSIEDATVAGYHIPKGSHVLVSRVGVGRNPKVWEEPLRFWPDRFMNDLPVELRDNELRVLSFGTGRRGCTGVVLGTCMTVILIARLLQGFKWFPPPGGVSVDEASTDLSLATPLQAVAAPRLPHHLYP</sequence>
<evidence type="ECO:0000256" key="7">
    <source>
        <dbReference type="ARBA" id="ARBA00023059"/>
    </source>
</evidence>
<keyword evidence="9" id="KW-0472">Membrane</keyword>
<feature type="transmembrane region" description="Helical" evidence="9">
    <location>
        <begin position="20"/>
        <end position="40"/>
    </location>
</feature>
<keyword evidence="9" id="KW-0812">Transmembrane</keyword>
<dbReference type="SUPFAM" id="SSF48264">
    <property type="entry name" value="Cytochrome P450"/>
    <property type="match status" value="1"/>
</dbReference>
<evidence type="ECO:0000256" key="5">
    <source>
        <dbReference type="ARBA" id="ARBA00023002"/>
    </source>
</evidence>
<accession>A0A288W895</accession>
<comment type="pathway">
    <text evidence="1">Alkaloid biosynthesis; taxol biosynthesis.</text>
</comment>
<keyword evidence="4 8" id="KW-0479">Metal-binding</keyword>
<keyword evidence="7" id="KW-0876">Taxol biosynthesis</keyword>
<dbReference type="GO" id="GO:0016705">
    <property type="term" value="F:oxidoreductase activity, acting on paired donors, with incorporation or reduction of molecular oxygen"/>
    <property type="evidence" value="ECO:0007669"/>
    <property type="project" value="InterPro"/>
</dbReference>
<evidence type="ECO:0000256" key="8">
    <source>
        <dbReference type="PIRSR" id="PIRSR602401-1"/>
    </source>
</evidence>
<proteinExistence type="evidence at transcript level"/>
<comment type="cofactor">
    <cofactor evidence="8">
        <name>heme</name>
        <dbReference type="ChEBI" id="CHEBI:30413"/>
    </cofactor>
</comment>
<evidence type="ECO:0000256" key="2">
    <source>
        <dbReference type="ARBA" id="ARBA00010617"/>
    </source>
</evidence>
<keyword evidence="6 8" id="KW-0408">Iron</keyword>
<dbReference type="Gene3D" id="1.10.630.10">
    <property type="entry name" value="Cytochrome P450"/>
    <property type="match status" value="1"/>
</dbReference>
<dbReference type="PANTHER" id="PTHR47944">
    <property type="entry name" value="CYTOCHROME P450 98A9"/>
    <property type="match status" value="1"/>
</dbReference>